<evidence type="ECO:0000259" key="1">
    <source>
        <dbReference type="Pfam" id="PF11845"/>
    </source>
</evidence>
<reference evidence="2" key="2">
    <citation type="submission" date="2012-02" db="EMBL/GenBank/DDBJ databases">
        <authorList>
            <person name="Genoscope - CEA"/>
        </authorList>
    </citation>
    <scope>NUCLEOTIDE SEQUENCE</scope>
</reference>
<sequence length="191" mass="21313">MVLAISLFSCVKDPNFHSNEEVEMYKLSDIDLVQPVAMDAIETAAAEMSYALSSTIDKVGVKEAIEYCNLNANDIIKTIAEDYGVEIKRTSLKLRNHSNKPSKDEKLILDFYVKQESLGKACTGEMSKVDGIYKYYYPIYVAENCTQCHGVAGESLNKKAAKKLAALYLNDHAQGYQTGDLRGMWVVTFTK</sequence>
<gene>
    <name evidence="2" type="ORF">VIS_S3CHB70021</name>
</gene>
<dbReference type="Pfam" id="PF11845">
    <property type="entry name" value="Tll0287-like"/>
    <property type="match status" value="1"/>
</dbReference>
<reference evidence="2" key="1">
    <citation type="journal article" date="2012" name="Environ. Microbiol.">
        <title>Genomic content of uncultured Bacteroidetes from contrasting oceanic provinces in the North Atlantic Ocean.</title>
        <authorList>
            <person name="Gomez-Pereira P.R."/>
            <person name="Schuler M."/>
            <person name="Fuchs B.M."/>
            <person name="Bennke C."/>
            <person name="Teeling H."/>
            <person name="Waldmann J."/>
            <person name="Richter M."/>
            <person name="Barbe V."/>
            <person name="Bataille E."/>
            <person name="Glockner F.O."/>
            <person name="Amann R."/>
        </authorList>
    </citation>
    <scope>NUCLEOTIDE SEQUENCE</scope>
</reference>
<dbReference type="AlphaFoldDB" id="H6RGA0"/>
<evidence type="ECO:0000313" key="2">
    <source>
        <dbReference type="EMBL" id="CCG00061.1"/>
    </source>
</evidence>
<proteinExistence type="predicted"/>
<organism evidence="2">
    <name type="scientific">uncultured Flavobacteriia bacterium</name>
    <dbReference type="NCBI Taxonomy" id="212695"/>
    <lineage>
        <taxon>Bacteria</taxon>
        <taxon>Pseudomonadati</taxon>
        <taxon>Bacteroidota</taxon>
        <taxon>Flavobacteriia</taxon>
        <taxon>environmental samples</taxon>
    </lineage>
</organism>
<feature type="domain" description="Tll0287-like" evidence="1">
    <location>
        <begin position="44"/>
        <end position="188"/>
    </location>
</feature>
<name>H6RGA0_9BACT</name>
<dbReference type="InterPro" id="IPR021796">
    <property type="entry name" value="Tll0287-like_dom"/>
</dbReference>
<dbReference type="EMBL" id="FO117597">
    <property type="protein sequence ID" value="CCG00061.1"/>
    <property type="molecule type" value="Genomic_DNA"/>
</dbReference>
<protein>
    <recommendedName>
        <fullName evidence="1">Tll0287-like domain-containing protein</fullName>
    </recommendedName>
</protein>
<accession>H6RGA0</accession>